<gene>
    <name evidence="1" type="ORF">GCM10009863_12520</name>
</gene>
<sequence>MSIGDAGPAAVGGSASPSAYGYRAAARKDPPSPNRLSRSAAAAKVALLLPETLTDWRQLPVTTDGSQAAGWICRGIAW</sequence>
<keyword evidence="2" id="KW-1185">Reference proteome</keyword>
<dbReference type="Proteomes" id="UP001501447">
    <property type="component" value="Unassembled WGS sequence"/>
</dbReference>
<organism evidence="1 2">
    <name type="scientific">Streptomyces axinellae</name>
    <dbReference type="NCBI Taxonomy" id="552788"/>
    <lineage>
        <taxon>Bacteria</taxon>
        <taxon>Bacillati</taxon>
        <taxon>Actinomycetota</taxon>
        <taxon>Actinomycetes</taxon>
        <taxon>Kitasatosporales</taxon>
        <taxon>Streptomycetaceae</taxon>
        <taxon>Streptomyces</taxon>
    </lineage>
</organism>
<evidence type="ECO:0000313" key="1">
    <source>
        <dbReference type="EMBL" id="GAA2600698.1"/>
    </source>
</evidence>
<proteinExistence type="predicted"/>
<evidence type="ECO:0000313" key="2">
    <source>
        <dbReference type="Proteomes" id="UP001501447"/>
    </source>
</evidence>
<reference evidence="2" key="1">
    <citation type="journal article" date="2019" name="Int. J. Syst. Evol. Microbiol.">
        <title>The Global Catalogue of Microorganisms (GCM) 10K type strain sequencing project: providing services to taxonomists for standard genome sequencing and annotation.</title>
        <authorList>
            <consortium name="The Broad Institute Genomics Platform"/>
            <consortium name="The Broad Institute Genome Sequencing Center for Infectious Disease"/>
            <person name="Wu L."/>
            <person name="Ma J."/>
        </authorList>
    </citation>
    <scope>NUCLEOTIDE SEQUENCE [LARGE SCALE GENOMIC DNA]</scope>
    <source>
        <strain evidence="2">JCM 16373</strain>
    </source>
</reference>
<dbReference type="EMBL" id="BAAARJ010000003">
    <property type="protein sequence ID" value="GAA2600698.1"/>
    <property type="molecule type" value="Genomic_DNA"/>
</dbReference>
<comment type="caution">
    <text evidence="1">The sequence shown here is derived from an EMBL/GenBank/DDBJ whole genome shotgun (WGS) entry which is preliminary data.</text>
</comment>
<evidence type="ECO:0008006" key="3">
    <source>
        <dbReference type="Google" id="ProtNLM"/>
    </source>
</evidence>
<accession>A0ABP6C3I9</accession>
<protein>
    <recommendedName>
        <fullName evidence="3">Transposase</fullName>
    </recommendedName>
</protein>
<name>A0ABP6C3I9_9ACTN</name>